<organism evidence="2 3">
    <name type="scientific">Burkholderia thailandensis</name>
    <dbReference type="NCBI Taxonomy" id="57975"/>
    <lineage>
        <taxon>Bacteria</taxon>
        <taxon>Pseudomonadati</taxon>
        <taxon>Pseudomonadota</taxon>
        <taxon>Betaproteobacteria</taxon>
        <taxon>Burkholderiales</taxon>
        <taxon>Burkholderiaceae</taxon>
        <taxon>Burkholderia</taxon>
        <taxon>pseudomallei group</taxon>
    </lineage>
</organism>
<dbReference type="EMBL" id="QXCT01000002">
    <property type="protein sequence ID" value="MDW9256295.1"/>
    <property type="molecule type" value="Genomic_DNA"/>
</dbReference>
<gene>
    <name evidence="2" type="ORF">C7S16_1369</name>
</gene>
<dbReference type="AlphaFoldDB" id="A0AAW9D0C2"/>
<dbReference type="Proteomes" id="UP001272137">
    <property type="component" value="Unassembled WGS sequence"/>
</dbReference>
<feature type="region of interest" description="Disordered" evidence="1">
    <location>
        <begin position="39"/>
        <end position="61"/>
    </location>
</feature>
<protein>
    <submittedName>
        <fullName evidence="2">Uncharacterized protein</fullName>
    </submittedName>
</protein>
<name>A0AAW9D0C2_BURTH</name>
<evidence type="ECO:0000313" key="2">
    <source>
        <dbReference type="EMBL" id="MDW9256295.1"/>
    </source>
</evidence>
<evidence type="ECO:0000313" key="3">
    <source>
        <dbReference type="Proteomes" id="UP001272137"/>
    </source>
</evidence>
<reference evidence="2" key="1">
    <citation type="submission" date="2018-08" db="EMBL/GenBank/DDBJ databases">
        <title>Identification of Burkholderia cepacia strains that express a Burkholderia pseudomallei-like capsular polysaccharide.</title>
        <authorList>
            <person name="Burtnick M.N."/>
            <person name="Vongsouvath M."/>
            <person name="Newton P."/>
            <person name="Wuthiekanun V."/>
            <person name="Limmathurotsakul D."/>
            <person name="Brett P.J."/>
            <person name="Chantratita N."/>
            <person name="Dance D.A."/>
        </authorList>
    </citation>
    <scope>NUCLEOTIDE SEQUENCE</scope>
    <source>
        <strain evidence="2">SBXCC001</strain>
    </source>
</reference>
<proteinExistence type="predicted"/>
<feature type="region of interest" description="Disordered" evidence="1">
    <location>
        <begin position="1"/>
        <end position="24"/>
    </location>
</feature>
<evidence type="ECO:0000256" key="1">
    <source>
        <dbReference type="SAM" id="MobiDB-lite"/>
    </source>
</evidence>
<sequence length="182" mass="19402">MREADILPRAAAGGGKAGATPNRRAIGAAPFTAANRRRAASVRGSFEQSGGRSRVAPGAARRDAADALLRRARMTRAGMARIARGLLKGTARAFANRSARRHDAVARFRRRRRSCRCRIALPDEVDRTSRLMHAFASDAGAIRLPAPTRSGSSVLERRGALSGLRFGAVTRCGSSSDAPRRG</sequence>
<comment type="caution">
    <text evidence="2">The sequence shown here is derived from an EMBL/GenBank/DDBJ whole genome shotgun (WGS) entry which is preliminary data.</text>
</comment>
<accession>A0AAW9D0C2</accession>